<dbReference type="Proteomes" id="UP000054485">
    <property type="component" value="Unassembled WGS sequence"/>
</dbReference>
<gene>
    <name evidence="1" type="ORF">CY34DRAFT_798623</name>
</gene>
<organism evidence="1 2">
    <name type="scientific">Suillus luteus UH-Slu-Lm8-n1</name>
    <dbReference type="NCBI Taxonomy" id="930992"/>
    <lineage>
        <taxon>Eukaryota</taxon>
        <taxon>Fungi</taxon>
        <taxon>Dikarya</taxon>
        <taxon>Basidiomycota</taxon>
        <taxon>Agaricomycotina</taxon>
        <taxon>Agaricomycetes</taxon>
        <taxon>Agaricomycetidae</taxon>
        <taxon>Boletales</taxon>
        <taxon>Suillineae</taxon>
        <taxon>Suillaceae</taxon>
        <taxon>Suillus</taxon>
    </lineage>
</organism>
<dbReference type="EMBL" id="KN835141">
    <property type="protein sequence ID" value="KIK48013.1"/>
    <property type="molecule type" value="Genomic_DNA"/>
</dbReference>
<accession>A0A0D0BYZ8</accession>
<protein>
    <submittedName>
        <fullName evidence="1">Uncharacterized protein</fullName>
    </submittedName>
</protein>
<name>A0A0D0BYZ8_9AGAM</name>
<dbReference type="HOGENOM" id="CLU_2160070_0_0_1"/>
<dbReference type="AlphaFoldDB" id="A0A0D0BYZ8"/>
<sequence length="111" mass="12575">MSDFGSFVRRKRTVRTTLIGILLAQLSRMERGKINDITKHKEHCKITPNNSPRNILISGKALLPSFAYKSRPTIRRSAYDMTYRGSLLCELAAGNQRQGSPREDANLIRAQ</sequence>
<proteinExistence type="predicted"/>
<dbReference type="InParanoid" id="A0A0D0BYZ8"/>
<evidence type="ECO:0000313" key="1">
    <source>
        <dbReference type="EMBL" id="KIK48013.1"/>
    </source>
</evidence>
<evidence type="ECO:0000313" key="2">
    <source>
        <dbReference type="Proteomes" id="UP000054485"/>
    </source>
</evidence>
<reference evidence="2" key="2">
    <citation type="submission" date="2015-01" db="EMBL/GenBank/DDBJ databases">
        <title>Evolutionary Origins and Diversification of the Mycorrhizal Mutualists.</title>
        <authorList>
            <consortium name="DOE Joint Genome Institute"/>
            <consortium name="Mycorrhizal Genomics Consortium"/>
            <person name="Kohler A."/>
            <person name="Kuo A."/>
            <person name="Nagy L.G."/>
            <person name="Floudas D."/>
            <person name="Copeland A."/>
            <person name="Barry K.W."/>
            <person name="Cichocki N."/>
            <person name="Veneault-Fourrey C."/>
            <person name="LaButti K."/>
            <person name="Lindquist E.A."/>
            <person name="Lipzen A."/>
            <person name="Lundell T."/>
            <person name="Morin E."/>
            <person name="Murat C."/>
            <person name="Riley R."/>
            <person name="Ohm R."/>
            <person name="Sun H."/>
            <person name="Tunlid A."/>
            <person name="Henrissat B."/>
            <person name="Grigoriev I.V."/>
            <person name="Hibbett D.S."/>
            <person name="Martin F."/>
        </authorList>
    </citation>
    <scope>NUCLEOTIDE SEQUENCE [LARGE SCALE GENOMIC DNA]</scope>
    <source>
        <strain evidence="2">UH-Slu-Lm8-n1</strain>
    </source>
</reference>
<reference evidence="1 2" key="1">
    <citation type="submission" date="2014-04" db="EMBL/GenBank/DDBJ databases">
        <authorList>
            <consortium name="DOE Joint Genome Institute"/>
            <person name="Kuo A."/>
            <person name="Ruytinx J."/>
            <person name="Rineau F."/>
            <person name="Colpaert J."/>
            <person name="Kohler A."/>
            <person name="Nagy L.G."/>
            <person name="Floudas D."/>
            <person name="Copeland A."/>
            <person name="Barry K.W."/>
            <person name="Cichocki N."/>
            <person name="Veneault-Fourrey C."/>
            <person name="LaButti K."/>
            <person name="Lindquist E.A."/>
            <person name="Lipzen A."/>
            <person name="Lundell T."/>
            <person name="Morin E."/>
            <person name="Murat C."/>
            <person name="Sun H."/>
            <person name="Tunlid A."/>
            <person name="Henrissat B."/>
            <person name="Grigoriev I.V."/>
            <person name="Hibbett D.S."/>
            <person name="Martin F."/>
            <person name="Nordberg H.P."/>
            <person name="Cantor M.N."/>
            <person name="Hua S.X."/>
        </authorList>
    </citation>
    <scope>NUCLEOTIDE SEQUENCE [LARGE SCALE GENOMIC DNA]</scope>
    <source>
        <strain evidence="1 2">UH-Slu-Lm8-n1</strain>
    </source>
</reference>
<keyword evidence="2" id="KW-1185">Reference proteome</keyword>